<dbReference type="PANTHER" id="PTHR12484">
    <property type="entry name" value="B-LYMPHOCYTE ANTIGEN-RELATED"/>
    <property type="match status" value="1"/>
</dbReference>
<evidence type="ECO:0000313" key="3">
    <source>
        <dbReference type="EMBL" id="CAJ0581727.1"/>
    </source>
</evidence>
<keyword evidence="1" id="KW-0175">Coiled coil</keyword>
<dbReference type="Pfam" id="PF25015">
    <property type="entry name" value="RBD_AKAP-17A"/>
    <property type="match status" value="1"/>
</dbReference>
<organism evidence="3 4">
    <name type="scientific">Mesorhabditis spiculigera</name>
    <dbReference type="NCBI Taxonomy" id="96644"/>
    <lineage>
        <taxon>Eukaryota</taxon>
        <taxon>Metazoa</taxon>
        <taxon>Ecdysozoa</taxon>
        <taxon>Nematoda</taxon>
        <taxon>Chromadorea</taxon>
        <taxon>Rhabditida</taxon>
        <taxon>Rhabditina</taxon>
        <taxon>Rhabditomorpha</taxon>
        <taxon>Rhabditoidea</taxon>
        <taxon>Rhabditidae</taxon>
        <taxon>Mesorhabditinae</taxon>
        <taxon>Mesorhabditis</taxon>
    </lineage>
</organism>
<dbReference type="PANTHER" id="PTHR12484:SF4">
    <property type="entry name" value="A-KINASE ANCHOR PROTEIN 17A"/>
    <property type="match status" value="1"/>
</dbReference>
<dbReference type="Proteomes" id="UP001177023">
    <property type="component" value="Unassembled WGS sequence"/>
</dbReference>
<gene>
    <name evidence="3" type="ORF">MSPICULIGERA_LOCUS19882</name>
</gene>
<feature type="region of interest" description="Disordered" evidence="2">
    <location>
        <begin position="265"/>
        <end position="310"/>
    </location>
</feature>
<proteinExistence type="predicted"/>
<accession>A0AA36D8I7</accession>
<sequence length="326" mass="38377">MIQLRLNQRFRQSCAFVLELRKNLFHRIFNLDTKNQANKVRDRIPTKKQYDRQLTDVYHKLPPGLRADTLHIFGLPLDVFCEDKKQSPSMMFVKSCFQQFGNITAVHVPGFEQMKKRRAMELSQKSKLEQLNKEVVGDVFLRFETYQGFVNAIESFRNKRWSRVLPDGSERTLDVEVDFDRCGHLTEAAIHERLQEVIRAEREEQAEKQRLIEEQQRRKKEELRLLLLSRIEEEKKELRQYRSLKMLCQAEHIVAGALKRVVEKLEEPASEPESLSEESEPEHEPAPEPEPESEPESAPSPPKQRTISPVFQIQIRADYKFPRAKK</sequence>
<comment type="caution">
    <text evidence="3">The sequence shown here is derived from an EMBL/GenBank/DDBJ whole genome shotgun (WGS) entry which is preliminary data.</text>
</comment>
<dbReference type="InterPro" id="IPR056852">
    <property type="entry name" value="AK17A/B"/>
</dbReference>
<evidence type="ECO:0000256" key="1">
    <source>
        <dbReference type="SAM" id="Coils"/>
    </source>
</evidence>
<evidence type="ECO:0000256" key="2">
    <source>
        <dbReference type="SAM" id="MobiDB-lite"/>
    </source>
</evidence>
<keyword evidence="4" id="KW-1185">Reference proteome</keyword>
<dbReference type="AlphaFoldDB" id="A0AA36D8I7"/>
<evidence type="ECO:0000313" key="4">
    <source>
        <dbReference type="Proteomes" id="UP001177023"/>
    </source>
</evidence>
<name>A0AA36D8I7_9BILA</name>
<feature type="compositionally biased region" description="Acidic residues" evidence="2">
    <location>
        <begin position="268"/>
        <end position="295"/>
    </location>
</feature>
<feature type="non-terminal residue" evidence="3">
    <location>
        <position position="1"/>
    </location>
</feature>
<reference evidence="3" key="1">
    <citation type="submission" date="2023-06" db="EMBL/GenBank/DDBJ databases">
        <authorList>
            <person name="Delattre M."/>
        </authorList>
    </citation>
    <scope>NUCLEOTIDE SEQUENCE</scope>
    <source>
        <strain evidence="3">AF72</strain>
    </source>
</reference>
<feature type="coiled-coil region" evidence="1">
    <location>
        <begin position="191"/>
        <end position="251"/>
    </location>
</feature>
<protein>
    <submittedName>
        <fullName evidence="3">Uncharacterized protein</fullName>
    </submittedName>
</protein>
<dbReference type="EMBL" id="CATQJA010002663">
    <property type="protein sequence ID" value="CAJ0581727.1"/>
    <property type="molecule type" value="Genomic_DNA"/>
</dbReference>